<evidence type="ECO:0000313" key="3">
    <source>
        <dbReference type="EMBL" id="EKB45169.1"/>
    </source>
</evidence>
<dbReference type="InterPro" id="IPR038404">
    <property type="entry name" value="TRAP_DctP_sf"/>
</dbReference>
<dbReference type="Gene3D" id="3.40.190.170">
    <property type="entry name" value="Bacterial extracellular solute-binding protein, family 7"/>
    <property type="match status" value="1"/>
</dbReference>
<dbReference type="PANTHER" id="PTHR33376">
    <property type="match status" value="1"/>
</dbReference>
<reference evidence="3 4" key="1">
    <citation type="journal article" date="2012" name="J. Bacteriol.">
        <title>Draft Genome Sequence of Bacillus isronensis Strain B3W22, Isolated from the Upper Atmosphere.</title>
        <authorList>
            <person name="Shivaji S."/>
            <person name="Ara S."/>
            <person name="Singh S.K."/>
            <person name="Bandi S."/>
            <person name="Singh A."/>
            <person name="Pinnaka A.K."/>
        </authorList>
    </citation>
    <scope>NUCLEOTIDE SEQUENCE [LARGE SCALE GENOMIC DNA]</scope>
    <source>
        <strain evidence="3 4">B3W22</strain>
    </source>
</reference>
<name>K1LLP1_9BACL</name>
<accession>K1LLP1</accession>
<dbReference type="GO" id="GO:0055085">
    <property type="term" value="P:transmembrane transport"/>
    <property type="evidence" value="ECO:0007669"/>
    <property type="project" value="InterPro"/>
</dbReference>
<comment type="caution">
    <text evidence="3">The sequence shown here is derived from an EMBL/GenBank/DDBJ whole genome shotgun (WGS) entry which is preliminary data.</text>
</comment>
<evidence type="ECO:0000256" key="1">
    <source>
        <dbReference type="ARBA" id="ARBA00022729"/>
    </source>
</evidence>
<dbReference type="PROSITE" id="PS51257">
    <property type="entry name" value="PROKAR_LIPOPROTEIN"/>
    <property type="match status" value="1"/>
</dbReference>
<sequence length="353" mass="38553">MNTRKLGMYLSGAMLSILLVGCSSADAGSDSDVYEFDTNFSASASSDFIKHVAEPWAEYMEEKSDGRLKVNIYSGAALGSLSSGYADIEAGVYDAGFIIPGLHADTDVFPSTIGDIPFLLQSPDLVPEVMGPFIEKYGMDISDDVTYLGVTSTDAYQIFGEEPIKSVGDLKNKKVSDSVAGRIELLKTLGAVPVSMSNADLYEALERGITDYAVYTGVGAIGYKFDEVTKWMTKADVAVSVMPFYINTDFLNSLPEDLQELMINDLGPKFNELCTEMYINTAVKNIAKYEELVAKNGGGVYEPTEQEFAEWKAPIKKQMEDWAAEATKRGYDGQAMVDYYTELLETAGVDVPK</sequence>
<evidence type="ECO:0000256" key="2">
    <source>
        <dbReference type="SAM" id="SignalP"/>
    </source>
</evidence>
<dbReference type="InterPro" id="IPR018389">
    <property type="entry name" value="DctP_fam"/>
</dbReference>
<keyword evidence="1 2" id="KW-0732">Signal</keyword>
<feature type="signal peptide" evidence="2">
    <location>
        <begin position="1"/>
        <end position="25"/>
    </location>
</feature>
<feature type="chain" id="PRO_5038528921" evidence="2">
    <location>
        <begin position="26"/>
        <end position="353"/>
    </location>
</feature>
<organism evidence="3 4">
    <name type="scientific">Solibacillus isronensis B3W22</name>
    <dbReference type="NCBI Taxonomy" id="1224748"/>
    <lineage>
        <taxon>Bacteria</taxon>
        <taxon>Bacillati</taxon>
        <taxon>Bacillota</taxon>
        <taxon>Bacilli</taxon>
        <taxon>Bacillales</taxon>
        <taxon>Caryophanaceae</taxon>
        <taxon>Solibacillus</taxon>
    </lineage>
</organism>
<proteinExistence type="predicted"/>
<dbReference type="RefSeq" id="WP_008406104.1">
    <property type="nucleotide sequence ID" value="NZ_AMCK01000009.1"/>
</dbReference>
<dbReference type="AlphaFoldDB" id="K1LLP1"/>
<evidence type="ECO:0000313" key="4">
    <source>
        <dbReference type="Proteomes" id="UP000004738"/>
    </source>
</evidence>
<dbReference type="Pfam" id="PF03480">
    <property type="entry name" value="DctP"/>
    <property type="match status" value="1"/>
</dbReference>
<protein>
    <submittedName>
        <fullName evidence="3">TRAP-type mannitol/chloroaromatic compound transport system, periplasmic component</fullName>
    </submittedName>
</protein>
<dbReference type="Proteomes" id="UP000004738">
    <property type="component" value="Unassembled WGS sequence"/>
</dbReference>
<dbReference type="PANTHER" id="PTHR33376:SF15">
    <property type="entry name" value="BLL6794 PROTEIN"/>
    <property type="match status" value="1"/>
</dbReference>
<gene>
    <name evidence="3" type="ORF">B857_02048</name>
</gene>
<keyword evidence="4" id="KW-1185">Reference proteome</keyword>
<dbReference type="EMBL" id="AMCK01000009">
    <property type="protein sequence ID" value="EKB45169.1"/>
    <property type="molecule type" value="Genomic_DNA"/>
</dbReference>
<dbReference type="NCBIfam" id="NF037995">
    <property type="entry name" value="TRAP_S1"/>
    <property type="match status" value="1"/>
</dbReference>
<dbReference type="PATRIC" id="fig|1224748.3.peg.2027"/>